<feature type="compositionally biased region" description="Basic residues" evidence="1">
    <location>
        <begin position="131"/>
        <end position="146"/>
    </location>
</feature>
<dbReference type="AlphaFoldDB" id="A0A6J4SC51"/>
<name>A0A6J4SC51_9ACTN</name>
<dbReference type="GO" id="GO:0004739">
    <property type="term" value="F:pyruvate dehydrogenase (acetyl-transferring) activity"/>
    <property type="evidence" value="ECO:0007669"/>
    <property type="project" value="UniProtKB-EC"/>
</dbReference>
<dbReference type="EMBL" id="CADCVM010000220">
    <property type="protein sequence ID" value="CAA9495035.1"/>
    <property type="molecule type" value="Genomic_DNA"/>
</dbReference>
<feature type="compositionally biased region" description="Basic residues" evidence="1">
    <location>
        <begin position="19"/>
        <end position="36"/>
    </location>
</feature>
<feature type="non-terminal residue" evidence="2">
    <location>
        <position position="1"/>
    </location>
</feature>
<protein>
    <submittedName>
        <fullName evidence="2">Pyruvate dehydrogenase E1 component beta subunit</fullName>
        <ecNumber evidence="2">1.2.4.1</ecNumber>
    </submittedName>
</protein>
<accession>A0A6J4SC51</accession>
<feature type="non-terminal residue" evidence="2">
    <location>
        <position position="242"/>
    </location>
</feature>
<evidence type="ECO:0000313" key="2">
    <source>
        <dbReference type="EMBL" id="CAA9495035.1"/>
    </source>
</evidence>
<sequence length="242" mass="26884">PCLRPDHPERRQGPLLLRRPGRGAPRHPRPQRRRRAALGPAHPLPREPLRPLPRPQGRLARHPQRRQGHDDHGDKGPEPRDLPRSGRPLRHEGRGRGGRQRRRVRQGPHRPRGLGRHPHSLRPPGEPLPARRQHPRGGGRRLRGGHRPAVDQALRRGHDRPVHREDAPGRHGAGAVAVVRGGERGRGDHPGAGLRFAGRPRDAGERGRGAGPLRQEPRARGLPEREAGNERGPSGSVHRGEV</sequence>
<organism evidence="2">
    <name type="scientific">uncultured Rubrobacteraceae bacterium</name>
    <dbReference type="NCBI Taxonomy" id="349277"/>
    <lineage>
        <taxon>Bacteria</taxon>
        <taxon>Bacillati</taxon>
        <taxon>Actinomycetota</taxon>
        <taxon>Rubrobacteria</taxon>
        <taxon>Rubrobacterales</taxon>
        <taxon>Rubrobacteraceae</taxon>
        <taxon>environmental samples</taxon>
    </lineage>
</organism>
<keyword evidence="2" id="KW-0560">Oxidoreductase</keyword>
<feature type="region of interest" description="Disordered" evidence="1">
    <location>
        <begin position="1"/>
        <end position="242"/>
    </location>
</feature>
<dbReference type="EC" id="1.2.4.1" evidence="2"/>
<feature type="compositionally biased region" description="Basic and acidic residues" evidence="1">
    <location>
        <begin position="67"/>
        <end position="95"/>
    </location>
</feature>
<proteinExistence type="predicted"/>
<feature type="compositionally biased region" description="Basic residues" evidence="1">
    <location>
        <begin position="96"/>
        <end position="120"/>
    </location>
</feature>
<gene>
    <name evidence="2" type="ORF">AVDCRST_MAG05-2098</name>
</gene>
<evidence type="ECO:0000256" key="1">
    <source>
        <dbReference type="SAM" id="MobiDB-lite"/>
    </source>
</evidence>
<feature type="compositionally biased region" description="Basic and acidic residues" evidence="1">
    <location>
        <begin position="215"/>
        <end position="229"/>
    </location>
</feature>
<keyword evidence="2" id="KW-0670">Pyruvate</keyword>
<feature type="compositionally biased region" description="Basic and acidic residues" evidence="1">
    <location>
        <begin position="199"/>
        <end position="208"/>
    </location>
</feature>
<feature type="compositionally biased region" description="Basic and acidic residues" evidence="1">
    <location>
        <begin position="153"/>
        <end position="169"/>
    </location>
</feature>
<feature type="compositionally biased region" description="Basic and acidic residues" evidence="1">
    <location>
        <begin position="1"/>
        <end position="12"/>
    </location>
</feature>
<reference evidence="2" key="1">
    <citation type="submission" date="2020-02" db="EMBL/GenBank/DDBJ databases">
        <authorList>
            <person name="Meier V. D."/>
        </authorList>
    </citation>
    <scope>NUCLEOTIDE SEQUENCE</scope>
    <source>
        <strain evidence="2">AVDCRST_MAG05</strain>
    </source>
</reference>